<evidence type="ECO:0000256" key="12">
    <source>
        <dbReference type="SAM" id="MobiDB-lite"/>
    </source>
</evidence>
<dbReference type="RefSeq" id="WP_045778200.1">
    <property type="nucleotide sequence ID" value="NZ_LAJX01000027.1"/>
</dbReference>
<evidence type="ECO:0000256" key="7">
    <source>
        <dbReference type="ARBA" id="ARBA00022927"/>
    </source>
</evidence>
<feature type="compositionally biased region" description="Polar residues" evidence="12">
    <location>
        <begin position="84"/>
        <end position="95"/>
    </location>
</feature>
<feature type="transmembrane region" description="Helical" evidence="11">
    <location>
        <begin position="56"/>
        <end position="75"/>
    </location>
</feature>
<dbReference type="NCBIfam" id="TIGR00810">
    <property type="entry name" value="secG"/>
    <property type="match status" value="1"/>
</dbReference>
<comment type="caution">
    <text evidence="13">The sequence shown here is derived from an EMBL/GenBank/DDBJ whole genome shotgun (WGS) entry which is preliminary data.</text>
</comment>
<evidence type="ECO:0000313" key="13">
    <source>
        <dbReference type="EMBL" id="KJV07587.1"/>
    </source>
</evidence>
<evidence type="ECO:0000256" key="8">
    <source>
        <dbReference type="ARBA" id="ARBA00022989"/>
    </source>
</evidence>
<evidence type="ECO:0000256" key="10">
    <source>
        <dbReference type="ARBA" id="ARBA00023136"/>
    </source>
</evidence>
<evidence type="ECO:0000256" key="5">
    <source>
        <dbReference type="ARBA" id="ARBA00022475"/>
    </source>
</evidence>
<gene>
    <name evidence="13" type="ORF">VZ94_03610</name>
</gene>
<comment type="similarity">
    <text evidence="2 11">Belongs to the SecG family.</text>
</comment>
<feature type="compositionally biased region" description="Low complexity" evidence="12">
    <location>
        <begin position="122"/>
        <end position="132"/>
    </location>
</feature>
<dbReference type="GO" id="GO:0043952">
    <property type="term" value="P:protein transport by the Sec complex"/>
    <property type="evidence" value="ECO:0007669"/>
    <property type="project" value="TreeGrafter"/>
</dbReference>
<dbReference type="Proteomes" id="UP000033684">
    <property type="component" value="Unassembled WGS sequence"/>
</dbReference>
<evidence type="ECO:0000256" key="1">
    <source>
        <dbReference type="ARBA" id="ARBA00004651"/>
    </source>
</evidence>
<feature type="compositionally biased region" description="Polar residues" evidence="12">
    <location>
        <begin position="133"/>
        <end position="153"/>
    </location>
</feature>
<dbReference type="OrthoDB" id="9813947at2"/>
<comment type="caution">
    <text evidence="11">Lacks conserved residue(s) required for the propagation of feature annotation.</text>
</comment>
<keyword evidence="4 11" id="KW-0813">Transport</keyword>
<evidence type="ECO:0000256" key="11">
    <source>
        <dbReference type="RuleBase" id="RU365087"/>
    </source>
</evidence>
<evidence type="ECO:0000256" key="6">
    <source>
        <dbReference type="ARBA" id="ARBA00022692"/>
    </source>
</evidence>
<keyword evidence="6 11" id="KW-0812">Transmembrane</keyword>
<accession>A0A0F3ILR6</accession>
<evidence type="ECO:0000256" key="4">
    <source>
        <dbReference type="ARBA" id="ARBA00022448"/>
    </source>
</evidence>
<proteinExistence type="inferred from homology"/>
<dbReference type="PANTHER" id="PTHR34182">
    <property type="entry name" value="PROTEIN-EXPORT MEMBRANE PROTEIN SECG"/>
    <property type="match status" value="1"/>
</dbReference>
<protein>
    <recommendedName>
        <fullName evidence="3 11">Protein-export membrane protein SecG</fullName>
    </recommendedName>
</protein>
<comment type="function">
    <text evidence="11">Involved in protein export. Participates in an early event of protein translocation.</text>
</comment>
<reference evidence="13 14" key="2">
    <citation type="journal article" date="2016" name="Microb. Ecol.">
        <title>Genome Characteristics of a Novel Type I Methanotroph (Sn10-6) Isolated from a Flooded Indian Rice Field.</title>
        <authorList>
            <person name="Rahalkar M.C."/>
            <person name="Pandit P.S."/>
            <person name="Dhakephalkar P.K."/>
            <person name="Pore S."/>
            <person name="Arora P."/>
            <person name="Kapse N."/>
        </authorList>
    </citation>
    <scope>NUCLEOTIDE SEQUENCE [LARGE SCALE GENOMIC DNA]</scope>
    <source>
        <strain evidence="13 14">Sn10-6</strain>
    </source>
</reference>
<dbReference type="PRINTS" id="PR01651">
    <property type="entry name" value="SECGEXPORT"/>
</dbReference>
<dbReference type="EMBL" id="LAJX01000027">
    <property type="protein sequence ID" value="KJV07587.1"/>
    <property type="molecule type" value="Genomic_DNA"/>
</dbReference>
<evidence type="ECO:0000256" key="9">
    <source>
        <dbReference type="ARBA" id="ARBA00023010"/>
    </source>
</evidence>
<feature type="region of interest" description="Disordered" evidence="12">
    <location>
        <begin position="84"/>
        <end position="163"/>
    </location>
</feature>
<dbReference type="PANTHER" id="PTHR34182:SF1">
    <property type="entry name" value="PROTEIN-EXPORT MEMBRANE PROTEIN SECG"/>
    <property type="match status" value="1"/>
</dbReference>
<dbReference type="GO" id="GO:0015450">
    <property type="term" value="F:protein-transporting ATPase activity"/>
    <property type="evidence" value="ECO:0007669"/>
    <property type="project" value="UniProtKB-UniRule"/>
</dbReference>
<keyword evidence="9 11" id="KW-0811">Translocation</keyword>
<keyword evidence="8 11" id="KW-1133">Transmembrane helix</keyword>
<dbReference type="AlphaFoldDB" id="A0A0F3ILR6"/>
<dbReference type="GO" id="GO:0005886">
    <property type="term" value="C:plasma membrane"/>
    <property type="evidence" value="ECO:0007669"/>
    <property type="project" value="UniProtKB-SubCell"/>
</dbReference>
<dbReference type="PATRIC" id="fig|1632867.3.peg.3260"/>
<reference evidence="14" key="1">
    <citation type="submission" date="2015-03" db="EMBL/GenBank/DDBJ databases">
        <title>Draft genome sequence of a novel methanotroph (Sn10-6) isolated from flooded ricefield rhizosphere in India.</title>
        <authorList>
            <person name="Pandit P.S."/>
            <person name="Pore S.D."/>
            <person name="Arora P."/>
            <person name="Kapse N.G."/>
            <person name="Dhakephalkar P.K."/>
            <person name="Rahalkar M.C."/>
        </authorList>
    </citation>
    <scope>NUCLEOTIDE SEQUENCE [LARGE SCALE GENOMIC DNA]</scope>
    <source>
        <strain evidence="14">Sn10-6</strain>
    </source>
</reference>
<evidence type="ECO:0000313" key="14">
    <source>
        <dbReference type="Proteomes" id="UP000033684"/>
    </source>
</evidence>
<keyword evidence="14" id="KW-1185">Reference proteome</keyword>
<keyword evidence="7 11" id="KW-0653">Protein transport</keyword>
<dbReference type="Pfam" id="PF03840">
    <property type="entry name" value="SecG"/>
    <property type="match status" value="1"/>
</dbReference>
<evidence type="ECO:0000256" key="2">
    <source>
        <dbReference type="ARBA" id="ARBA00008445"/>
    </source>
</evidence>
<dbReference type="InterPro" id="IPR004692">
    <property type="entry name" value="SecG"/>
</dbReference>
<dbReference type="GO" id="GO:0065002">
    <property type="term" value="P:intracellular protein transmembrane transport"/>
    <property type="evidence" value="ECO:0007669"/>
    <property type="project" value="TreeGrafter"/>
</dbReference>
<keyword evidence="10 11" id="KW-0472">Membrane</keyword>
<name>A0A0F3ILR6_9GAMM</name>
<organism evidence="13 14">
    <name type="scientific">Methylocucumis oryzae</name>
    <dbReference type="NCBI Taxonomy" id="1632867"/>
    <lineage>
        <taxon>Bacteria</taxon>
        <taxon>Pseudomonadati</taxon>
        <taxon>Pseudomonadota</taxon>
        <taxon>Gammaproteobacteria</taxon>
        <taxon>Methylococcales</taxon>
        <taxon>Methylococcaceae</taxon>
        <taxon>Methylocucumis</taxon>
    </lineage>
</organism>
<evidence type="ECO:0000256" key="3">
    <source>
        <dbReference type="ARBA" id="ARBA00017876"/>
    </source>
</evidence>
<dbReference type="GO" id="GO:0009306">
    <property type="term" value="P:protein secretion"/>
    <property type="evidence" value="ECO:0007669"/>
    <property type="project" value="UniProtKB-UniRule"/>
</dbReference>
<sequence>MYQIIIVIHVLLGLGIIGLILIQHGKGADAGATFGAGASASVFGAQGAGSFLTRTTAIFATLFFMTSLGLSVLNGKKNTNYDLMSQEAEQQSITIPNPVPDKQPETNTLPAQPISEAPVSNAPTATTAPAATSEVQKTEAAQQPAVSSESVAQPASEAKPEQK</sequence>
<keyword evidence="5 11" id="KW-1003">Cell membrane</keyword>
<comment type="subcellular location">
    <subcellularLocation>
        <location evidence="1 11">Cell membrane</location>
        <topology evidence="1 11">Multi-pass membrane protein</topology>
    </subcellularLocation>
</comment>